<dbReference type="InterPro" id="IPR050297">
    <property type="entry name" value="LipidA_mod_glycosyltrf_83"/>
</dbReference>
<dbReference type="InterPro" id="IPR038731">
    <property type="entry name" value="RgtA/B/C-like"/>
</dbReference>
<evidence type="ECO:0000256" key="5">
    <source>
        <dbReference type="ARBA" id="ARBA00022692"/>
    </source>
</evidence>
<sequence>MASKFKYFESFLALNDREKRLSWWSTFFGCIPLDWVVGCILFVLALAFNFFRLGVPGIWFDEAFSVELARQPLPLIWHIIFGPEPNMELYYLFLHGWLGMIGALGFPATEFVVRFPSAIFAALASFVLFILGRRFLHPFAATVGALLYLLNNLQLTYAQQTRSYALQLLLLSLAWYALFRALTPGYKRRWWGLYIVANTLAVYTHLFSILILLAQLMALCGLWILPGEMKEAVHKQWRIAIASPCAIGLGILPMLWESLQGAKTGWLDIPHRADLYHLFATIGGDSRLYLLLLVSCILPGCSVSALLLFSSSWRHRWLIGQSYSKKQHLLFMRQQALFPYIWATACWLVLPIIISYGVSHGTLRLFSTRYLVTVVPPFFLLVAAGIEVMRWRVVQMGAVICLILCALLVVPSYYENAQVEDWNTISVWLAERYQQQDGLVCYDNEMNQGCQISLEYYLHTYDPAVHFDADTPGAFSWSNFGPVNQRVGFAAAADPASLQPYAAEHQRLFYVIGRLPDAEAAQHVGQARQWLDQHYHFVDQLVTSTVTIRLYLTQ</sequence>
<protein>
    <recommendedName>
        <fullName evidence="9">Glycosyltransferase RgtA/B/C/D-like domain-containing protein</fullName>
    </recommendedName>
</protein>
<feature type="domain" description="Glycosyltransferase RgtA/B/C/D-like" evidence="9">
    <location>
        <begin position="95"/>
        <end position="219"/>
    </location>
</feature>
<dbReference type="AlphaFoldDB" id="A0A402A531"/>
<dbReference type="PANTHER" id="PTHR33908:SF11">
    <property type="entry name" value="MEMBRANE PROTEIN"/>
    <property type="match status" value="1"/>
</dbReference>
<keyword evidence="2" id="KW-1003">Cell membrane</keyword>
<dbReference type="Proteomes" id="UP000287352">
    <property type="component" value="Unassembled WGS sequence"/>
</dbReference>
<keyword evidence="4" id="KW-0808">Transferase</keyword>
<dbReference type="Pfam" id="PF13231">
    <property type="entry name" value="PMT_2"/>
    <property type="match status" value="1"/>
</dbReference>
<evidence type="ECO:0000256" key="6">
    <source>
        <dbReference type="ARBA" id="ARBA00022989"/>
    </source>
</evidence>
<reference evidence="11" key="1">
    <citation type="submission" date="2018-12" db="EMBL/GenBank/DDBJ databases">
        <title>Tengunoibacter tsumagoiensis gen. nov., sp. nov., Dictyobacter kobayashii sp. nov., D. alpinus sp. nov., and D. joshuensis sp. nov. and description of Dictyobacteraceae fam. nov. within the order Ktedonobacterales isolated from Tengu-no-mugimeshi.</title>
        <authorList>
            <person name="Wang C.M."/>
            <person name="Zheng Y."/>
            <person name="Sakai Y."/>
            <person name="Toyoda A."/>
            <person name="Minakuchi Y."/>
            <person name="Abe K."/>
            <person name="Yokota A."/>
            <person name="Yabe S."/>
        </authorList>
    </citation>
    <scope>NUCLEOTIDE SEQUENCE [LARGE SCALE GENOMIC DNA]</scope>
    <source>
        <strain evidence="11">Uno3</strain>
    </source>
</reference>
<dbReference type="GO" id="GO:0005886">
    <property type="term" value="C:plasma membrane"/>
    <property type="evidence" value="ECO:0007669"/>
    <property type="project" value="UniProtKB-SubCell"/>
</dbReference>
<keyword evidence="3" id="KW-0328">Glycosyltransferase</keyword>
<feature type="transmembrane region" description="Helical" evidence="8">
    <location>
        <begin position="202"/>
        <end position="225"/>
    </location>
</feature>
<dbReference type="GO" id="GO:0009103">
    <property type="term" value="P:lipopolysaccharide biosynthetic process"/>
    <property type="evidence" value="ECO:0007669"/>
    <property type="project" value="UniProtKB-ARBA"/>
</dbReference>
<keyword evidence="5 8" id="KW-0812">Transmembrane</keyword>
<feature type="transmembrane region" description="Helical" evidence="8">
    <location>
        <begin position="337"/>
        <end position="358"/>
    </location>
</feature>
<evidence type="ECO:0000256" key="4">
    <source>
        <dbReference type="ARBA" id="ARBA00022679"/>
    </source>
</evidence>
<dbReference type="GO" id="GO:0016763">
    <property type="term" value="F:pentosyltransferase activity"/>
    <property type="evidence" value="ECO:0007669"/>
    <property type="project" value="TreeGrafter"/>
</dbReference>
<feature type="transmembrane region" description="Helical" evidence="8">
    <location>
        <begin position="113"/>
        <end position="132"/>
    </location>
</feature>
<feature type="transmembrane region" description="Helical" evidence="8">
    <location>
        <begin position="370"/>
        <end position="389"/>
    </location>
</feature>
<accession>A0A402A531</accession>
<dbReference type="OrthoDB" id="142609at2"/>
<name>A0A402A531_9CHLR</name>
<keyword evidence="11" id="KW-1185">Reference proteome</keyword>
<proteinExistence type="predicted"/>
<dbReference type="RefSeq" id="WP_126581586.1">
    <property type="nucleotide sequence ID" value="NZ_BIFR01000001.1"/>
</dbReference>
<keyword evidence="7 8" id="KW-0472">Membrane</keyword>
<feature type="transmembrane region" description="Helical" evidence="8">
    <location>
        <begin position="138"/>
        <end position="157"/>
    </location>
</feature>
<organism evidence="10 11">
    <name type="scientific">Tengunoibacter tsumagoiensis</name>
    <dbReference type="NCBI Taxonomy" id="2014871"/>
    <lineage>
        <taxon>Bacteria</taxon>
        <taxon>Bacillati</taxon>
        <taxon>Chloroflexota</taxon>
        <taxon>Ktedonobacteria</taxon>
        <taxon>Ktedonobacterales</taxon>
        <taxon>Dictyobacteraceae</taxon>
        <taxon>Tengunoibacter</taxon>
    </lineage>
</organism>
<evidence type="ECO:0000256" key="1">
    <source>
        <dbReference type="ARBA" id="ARBA00004651"/>
    </source>
</evidence>
<feature type="transmembrane region" description="Helical" evidence="8">
    <location>
        <begin position="237"/>
        <end position="256"/>
    </location>
</feature>
<evidence type="ECO:0000259" key="9">
    <source>
        <dbReference type="Pfam" id="PF13231"/>
    </source>
</evidence>
<feature type="transmembrane region" description="Helical" evidence="8">
    <location>
        <begin position="164"/>
        <end position="182"/>
    </location>
</feature>
<feature type="transmembrane region" description="Helical" evidence="8">
    <location>
        <begin position="89"/>
        <end position="106"/>
    </location>
</feature>
<evidence type="ECO:0000313" key="11">
    <source>
        <dbReference type="Proteomes" id="UP000287352"/>
    </source>
</evidence>
<dbReference type="PANTHER" id="PTHR33908">
    <property type="entry name" value="MANNOSYLTRANSFERASE YKCB-RELATED"/>
    <property type="match status" value="1"/>
</dbReference>
<comment type="caution">
    <text evidence="10">The sequence shown here is derived from an EMBL/GenBank/DDBJ whole genome shotgun (WGS) entry which is preliminary data.</text>
</comment>
<comment type="subcellular location">
    <subcellularLocation>
        <location evidence="1">Cell membrane</location>
        <topology evidence="1">Multi-pass membrane protein</topology>
    </subcellularLocation>
</comment>
<evidence type="ECO:0000256" key="8">
    <source>
        <dbReference type="SAM" id="Phobius"/>
    </source>
</evidence>
<feature type="transmembrane region" description="Helical" evidence="8">
    <location>
        <begin position="21"/>
        <end position="51"/>
    </location>
</feature>
<evidence type="ECO:0000256" key="7">
    <source>
        <dbReference type="ARBA" id="ARBA00023136"/>
    </source>
</evidence>
<feature type="transmembrane region" description="Helical" evidence="8">
    <location>
        <begin position="288"/>
        <end position="309"/>
    </location>
</feature>
<evidence type="ECO:0000256" key="2">
    <source>
        <dbReference type="ARBA" id="ARBA00022475"/>
    </source>
</evidence>
<dbReference type="EMBL" id="BIFR01000001">
    <property type="protein sequence ID" value="GCE14111.1"/>
    <property type="molecule type" value="Genomic_DNA"/>
</dbReference>
<keyword evidence="6 8" id="KW-1133">Transmembrane helix</keyword>
<evidence type="ECO:0000256" key="3">
    <source>
        <dbReference type="ARBA" id="ARBA00022676"/>
    </source>
</evidence>
<feature type="transmembrane region" description="Helical" evidence="8">
    <location>
        <begin position="396"/>
        <end position="414"/>
    </location>
</feature>
<gene>
    <name evidence="10" type="ORF">KTT_39700</name>
</gene>
<evidence type="ECO:0000313" key="10">
    <source>
        <dbReference type="EMBL" id="GCE14111.1"/>
    </source>
</evidence>